<dbReference type="InterPro" id="IPR013249">
    <property type="entry name" value="RNA_pol_sigma70_r4_t2"/>
</dbReference>
<dbReference type="InterPro" id="IPR036388">
    <property type="entry name" value="WH-like_DNA-bd_sf"/>
</dbReference>
<evidence type="ECO:0000256" key="4">
    <source>
        <dbReference type="ARBA" id="ARBA00023163"/>
    </source>
</evidence>
<dbReference type="PANTHER" id="PTHR43133">
    <property type="entry name" value="RNA POLYMERASE ECF-TYPE SIGMA FACTO"/>
    <property type="match status" value="1"/>
</dbReference>
<evidence type="ECO:0000259" key="5">
    <source>
        <dbReference type="Pfam" id="PF04542"/>
    </source>
</evidence>
<accession>A0A1N7HD65</accession>
<dbReference type="Gene3D" id="1.10.1740.10">
    <property type="match status" value="1"/>
</dbReference>
<organism evidence="7 8">
    <name type="scientific">Roseovarius nanhaiticus</name>
    <dbReference type="NCBI Taxonomy" id="573024"/>
    <lineage>
        <taxon>Bacteria</taxon>
        <taxon>Pseudomonadati</taxon>
        <taxon>Pseudomonadota</taxon>
        <taxon>Alphaproteobacteria</taxon>
        <taxon>Rhodobacterales</taxon>
        <taxon>Roseobacteraceae</taxon>
        <taxon>Roseovarius</taxon>
    </lineage>
</organism>
<gene>
    <name evidence="7" type="ORF">SAMN05421666_2765</name>
</gene>
<dbReference type="AlphaFoldDB" id="A0A1N7HD65"/>
<dbReference type="InterPro" id="IPR039425">
    <property type="entry name" value="RNA_pol_sigma-70-like"/>
</dbReference>
<protein>
    <submittedName>
        <fullName evidence="7">RNA polymerase sigma-70 factor, ECF subfamily</fullName>
    </submittedName>
</protein>
<dbReference type="GO" id="GO:0016987">
    <property type="term" value="F:sigma factor activity"/>
    <property type="evidence" value="ECO:0007669"/>
    <property type="project" value="UniProtKB-KW"/>
</dbReference>
<evidence type="ECO:0000259" key="6">
    <source>
        <dbReference type="Pfam" id="PF08281"/>
    </source>
</evidence>
<keyword evidence="4" id="KW-0804">Transcription</keyword>
<dbReference type="Pfam" id="PF04542">
    <property type="entry name" value="Sigma70_r2"/>
    <property type="match status" value="1"/>
</dbReference>
<feature type="domain" description="RNA polymerase sigma-70 region 2" evidence="5">
    <location>
        <begin position="56"/>
        <end position="123"/>
    </location>
</feature>
<keyword evidence="2" id="KW-0805">Transcription regulation</keyword>
<keyword evidence="8" id="KW-1185">Reference proteome</keyword>
<dbReference type="InterPro" id="IPR007627">
    <property type="entry name" value="RNA_pol_sigma70_r2"/>
</dbReference>
<sequence>MTATSNFDTGDEWSTRTRRFARKAKPRARAPQLGTQEIDEMIARISLADRRAFSQLYDSTSSKLFGVCLRVLKNRAAAEDALQETYMKVWRYASKYQSGGISPMTWLITIARNTAIDKLRATRQAEDISGMHDTLAAPGLTPEQAVIAGGEATRIAVCLAELDDPRDRAVRGAYLEGRSYAELAETLNVPLNTVRTWLRRSLISLKECMSK</sequence>
<dbReference type="InterPro" id="IPR013325">
    <property type="entry name" value="RNA_pol_sigma_r2"/>
</dbReference>
<evidence type="ECO:0000313" key="8">
    <source>
        <dbReference type="Proteomes" id="UP000186019"/>
    </source>
</evidence>
<reference evidence="7 8" key="1">
    <citation type="submission" date="2017-01" db="EMBL/GenBank/DDBJ databases">
        <authorList>
            <person name="Mah S.A."/>
            <person name="Swanson W.J."/>
            <person name="Moy G.W."/>
            <person name="Vacquier V.D."/>
        </authorList>
    </citation>
    <scope>NUCLEOTIDE SEQUENCE [LARGE SCALE GENOMIC DNA]</scope>
    <source>
        <strain evidence="7 8">DSM 29590</strain>
    </source>
</reference>
<dbReference type="GO" id="GO:0006352">
    <property type="term" value="P:DNA-templated transcription initiation"/>
    <property type="evidence" value="ECO:0007669"/>
    <property type="project" value="InterPro"/>
</dbReference>
<evidence type="ECO:0000256" key="3">
    <source>
        <dbReference type="ARBA" id="ARBA00023082"/>
    </source>
</evidence>
<dbReference type="SUPFAM" id="SSF88946">
    <property type="entry name" value="Sigma2 domain of RNA polymerase sigma factors"/>
    <property type="match status" value="1"/>
</dbReference>
<dbReference type="Pfam" id="PF08281">
    <property type="entry name" value="Sigma70_r4_2"/>
    <property type="match status" value="1"/>
</dbReference>
<evidence type="ECO:0000256" key="1">
    <source>
        <dbReference type="ARBA" id="ARBA00010641"/>
    </source>
</evidence>
<dbReference type="SUPFAM" id="SSF88659">
    <property type="entry name" value="Sigma3 and sigma4 domains of RNA polymerase sigma factors"/>
    <property type="match status" value="1"/>
</dbReference>
<dbReference type="NCBIfam" id="TIGR02937">
    <property type="entry name" value="sigma70-ECF"/>
    <property type="match status" value="1"/>
</dbReference>
<dbReference type="Proteomes" id="UP000186019">
    <property type="component" value="Unassembled WGS sequence"/>
</dbReference>
<dbReference type="GO" id="GO:0003677">
    <property type="term" value="F:DNA binding"/>
    <property type="evidence" value="ECO:0007669"/>
    <property type="project" value="InterPro"/>
</dbReference>
<feature type="domain" description="RNA polymerase sigma factor 70 region 4 type 2" evidence="6">
    <location>
        <begin position="154"/>
        <end position="202"/>
    </location>
</feature>
<proteinExistence type="inferred from homology"/>
<comment type="similarity">
    <text evidence="1">Belongs to the sigma-70 factor family. ECF subfamily.</text>
</comment>
<dbReference type="InterPro" id="IPR013324">
    <property type="entry name" value="RNA_pol_sigma_r3/r4-like"/>
</dbReference>
<dbReference type="RefSeq" id="WP_083687147.1">
    <property type="nucleotide sequence ID" value="NZ_FOAC01000002.1"/>
</dbReference>
<dbReference type="PANTHER" id="PTHR43133:SF62">
    <property type="entry name" value="RNA POLYMERASE SIGMA FACTOR SIGZ"/>
    <property type="match status" value="1"/>
</dbReference>
<dbReference type="InterPro" id="IPR014284">
    <property type="entry name" value="RNA_pol_sigma-70_dom"/>
</dbReference>
<evidence type="ECO:0000313" key="7">
    <source>
        <dbReference type="EMBL" id="SIS22691.1"/>
    </source>
</evidence>
<dbReference type="STRING" id="573024.SAMN05216208_2550"/>
<dbReference type="EMBL" id="FTNV01000003">
    <property type="protein sequence ID" value="SIS22691.1"/>
    <property type="molecule type" value="Genomic_DNA"/>
</dbReference>
<keyword evidence="3" id="KW-0731">Sigma factor</keyword>
<name>A0A1N7HD65_9RHOB</name>
<dbReference type="Gene3D" id="1.10.10.10">
    <property type="entry name" value="Winged helix-like DNA-binding domain superfamily/Winged helix DNA-binding domain"/>
    <property type="match status" value="1"/>
</dbReference>
<evidence type="ECO:0000256" key="2">
    <source>
        <dbReference type="ARBA" id="ARBA00023015"/>
    </source>
</evidence>